<reference evidence="1 2" key="1">
    <citation type="journal article" date="2019" name="Int. J. Syst. Evol. Microbiol.">
        <title>The Global Catalogue of Microorganisms (GCM) 10K type strain sequencing project: providing services to taxonomists for standard genome sequencing and annotation.</title>
        <authorList>
            <consortium name="The Broad Institute Genomics Platform"/>
            <consortium name="The Broad Institute Genome Sequencing Center for Infectious Disease"/>
            <person name="Wu L."/>
            <person name="Ma J."/>
        </authorList>
    </citation>
    <scope>NUCLEOTIDE SEQUENCE [LARGE SCALE GENOMIC DNA]</scope>
    <source>
        <strain evidence="1 2">JCM 13929</strain>
    </source>
</reference>
<evidence type="ECO:0000313" key="1">
    <source>
        <dbReference type="EMBL" id="GAA1640630.1"/>
    </source>
</evidence>
<keyword evidence="2" id="KW-1185">Reference proteome</keyword>
<name>A0ABN2FCG3_9ACTN</name>
<dbReference type="Proteomes" id="UP001500064">
    <property type="component" value="Unassembled WGS sequence"/>
</dbReference>
<dbReference type="Pfam" id="PF20062">
    <property type="entry name" value="DUF6461"/>
    <property type="match status" value="1"/>
</dbReference>
<dbReference type="RefSeq" id="WP_346107117.1">
    <property type="nucleotide sequence ID" value="NZ_BAAAMU010000028.1"/>
</dbReference>
<protein>
    <submittedName>
        <fullName evidence="1">Uncharacterized protein</fullName>
    </submittedName>
</protein>
<evidence type="ECO:0000313" key="2">
    <source>
        <dbReference type="Proteomes" id="UP001500064"/>
    </source>
</evidence>
<proteinExistence type="predicted"/>
<sequence length="204" mass="22482">MIATPADYAWFTYGRFACDAYTDLREAYCFTLVHGLTPEQVITRTGAQAGDFPPTGFKELIRMAFSDLGRRESGYGHFFGVVAVDGWALIVEPNGFMGVQPDLAERLSAGTRLVSHFLNVNGMEDFLCVEDGEERLALESSSPDIDTVIRSAEEFDEIARRVGFDIAHSSESYFAMAEYLTGVKVTPELLEQSAYLCAVAPHSP</sequence>
<gene>
    <name evidence="1" type="ORF">GCM10009733_042140</name>
</gene>
<organism evidence="1 2">
    <name type="scientific">Nonomuraea maheshkhaliensis</name>
    <dbReference type="NCBI Taxonomy" id="419590"/>
    <lineage>
        <taxon>Bacteria</taxon>
        <taxon>Bacillati</taxon>
        <taxon>Actinomycetota</taxon>
        <taxon>Actinomycetes</taxon>
        <taxon>Streptosporangiales</taxon>
        <taxon>Streptosporangiaceae</taxon>
        <taxon>Nonomuraea</taxon>
    </lineage>
</organism>
<comment type="caution">
    <text evidence="1">The sequence shown here is derived from an EMBL/GenBank/DDBJ whole genome shotgun (WGS) entry which is preliminary data.</text>
</comment>
<dbReference type="InterPro" id="IPR045592">
    <property type="entry name" value="DUF6461"/>
</dbReference>
<dbReference type="EMBL" id="BAAAMU010000028">
    <property type="protein sequence ID" value="GAA1640630.1"/>
    <property type="molecule type" value="Genomic_DNA"/>
</dbReference>
<accession>A0ABN2FCG3</accession>